<proteinExistence type="predicted"/>
<sequence length="299" mass="35210">MKIVQSFWTKPFLRSPDLLKDTRLNGGWPSRKYNYFSWALSCLQLRSFYDEVELVTDDLGKLMLIDKIGLPYTNVRVVMDKLDDYNPGLWALGKVYTYSIQDRPFLHVDNDVFIWQPFEDRVMSAPLAAQNLEGAASSYAATFNDICDKFPYIRPGIRELYGKKIIECSNAGILGGSDIAFFQEYTAEVFHFLKQNEEHLDHHMIHMNSTYINVVYEQVFFYWMAQAQQREVTYLFPDVIDFPNYIGYFHEALPNKNFVHCLGVFKQIRHVCNMLSRELKHRYPEYYYRIQELVASSEI</sequence>
<feature type="domain" description="DUF6734" evidence="1">
    <location>
        <begin position="1"/>
        <end position="292"/>
    </location>
</feature>
<accession>A0AAE6ZGY4</accession>
<evidence type="ECO:0000313" key="2">
    <source>
        <dbReference type="EMBL" id="QJB31614.1"/>
    </source>
</evidence>
<evidence type="ECO:0000313" key="3">
    <source>
        <dbReference type="Proteomes" id="UP000502421"/>
    </source>
</evidence>
<reference evidence="3" key="1">
    <citation type="submission" date="2020-04" db="EMBL/GenBank/DDBJ databases">
        <authorList>
            <person name="Kittiwongwattana C."/>
        </authorList>
    </citation>
    <scope>NUCLEOTIDE SEQUENCE [LARGE SCALE GENOMIC DNA]</scope>
    <source>
        <strain evidence="3">1310</strain>
    </source>
</reference>
<dbReference type="Pfam" id="PF20508">
    <property type="entry name" value="DUF6734"/>
    <property type="match status" value="1"/>
</dbReference>
<name>A0AAE6ZGY4_9BACT</name>
<dbReference type="InterPro" id="IPR046621">
    <property type="entry name" value="DUF6734"/>
</dbReference>
<organism evidence="2 3">
    <name type="scientific">Chitinophaga oryzae</name>
    <dbReference type="NCBI Taxonomy" id="2725414"/>
    <lineage>
        <taxon>Bacteria</taxon>
        <taxon>Pseudomonadati</taxon>
        <taxon>Bacteroidota</taxon>
        <taxon>Chitinophagia</taxon>
        <taxon>Chitinophagales</taxon>
        <taxon>Chitinophagaceae</taxon>
        <taxon>Chitinophaga</taxon>
    </lineage>
</organism>
<dbReference type="RefSeq" id="WP_168803872.1">
    <property type="nucleotide sequence ID" value="NZ_CP051205.1"/>
</dbReference>
<dbReference type="Proteomes" id="UP000502421">
    <property type="component" value="Chromosome"/>
</dbReference>
<dbReference type="AlphaFoldDB" id="A0AAE6ZGY4"/>
<dbReference type="EMBL" id="CP051205">
    <property type="protein sequence ID" value="QJB31614.1"/>
    <property type="molecule type" value="Genomic_DNA"/>
</dbReference>
<dbReference type="KEGG" id="coy:HF329_09950"/>
<gene>
    <name evidence="2" type="ORF">HF329_09950</name>
</gene>
<protein>
    <recommendedName>
        <fullName evidence="1">DUF6734 domain-containing protein</fullName>
    </recommendedName>
</protein>
<evidence type="ECO:0000259" key="1">
    <source>
        <dbReference type="Pfam" id="PF20508"/>
    </source>
</evidence>